<dbReference type="InterPro" id="IPR027268">
    <property type="entry name" value="Peptidase_M4/M1_CTD_sf"/>
</dbReference>
<gene>
    <name evidence="15" type="ORF">GCM10011312_03270</name>
</gene>
<dbReference type="GO" id="GO:0004222">
    <property type="term" value="F:metalloendopeptidase activity"/>
    <property type="evidence" value="ECO:0007669"/>
    <property type="project" value="InterPro"/>
</dbReference>
<evidence type="ECO:0000313" key="16">
    <source>
        <dbReference type="Proteomes" id="UP000652231"/>
    </source>
</evidence>
<evidence type="ECO:0000256" key="12">
    <source>
        <dbReference type="SAM" id="SignalP"/>
    </source>
</evidence>
<comment type="subcellular location">
    <subcellularLocation>
        <location evidence="2">Secreted</location>
    </subcellularLocation>
</comment>
<evidence type="ECO:0000256" key="9">
    <source>
        <dbReference type="ARBA" id="ARBA00022833"/>
    </source>
</evidence>
<dbReference type="Proteomes" id="UP000652231">
    <property type="component" value="Unassembled WGS sequence"/>
</dbReference>
<dbReference type="Pfam" id="PF02225">
    <property type="entry name" value="PA"/>
    <property type="match status" value="1"/>
</dbReference>
<dbReference type="Gene3D" id="1.10.390.10">
    <property type="entry name" value="Neutral Protease Domain 2"/>
    <property type="match status" value="1"/>
</dbReference>
<evidence type="ECO:0000256" key="4">
    <source>
        <dbReference type="ARBA" id="ARBA00022525"/>
    </source>
</evidence>
<dbReference type="InterPro" id="IPR050371">
    <property type="entry name" value="Fungal_virulence_M36"/>
</dbReference>
<evidence type="ECO:0000256" key="8">
    <source>
        <dbReference type="ARBA" id="ARBA00022801"/>
    </source>
</evidence>
<evidence type="ECO:0000259" key="14">
    <source>
        <dbReference type="Pfam" id="PF18962"/>
    </source>
</evidence>
<dbReference type="RefSeq" id="WP_188438805.1">
    <property type="nucleotide sequence ID" value="NZ_BMGK01000001.1"/>
</dbReference>
<dbReference type="GO" id="GO:0006508">
    <property type="term" value="P:proteolysis"/>
    <property type="evidence" value="ECO:0007669"/>
    <property type="project" value="UniProtKB-KW"/>
</dbReference>
<dbReference type="CDD" id="cd04818">
    <property type="entry name" value="PA_subtilisin_1"/>
    <property type="match status" value="1"/>
</dbReference>
<comment type="caution">
    <text evidence="15">The sequence shown here is derived from an EMBL/GenBank/DDBJ whole genome shotgun (WGS) entry which is preliminary data.</text>
</comment>
<dbReference type="Pfam" id="PF02128">
    <property type="entry name" value="Peptidase_M36"/>
    <property type="match status" value="1"/>
</dbReference>
<dbReference type="Gene3D" id="3.50.30.30">
    <property type="match status" value="1"/>
</dbReference>
<dbReference type="Pfam" id="PF18962">
    <property type="entry name" value="Por_Secre_tail"/>
    <property type="match status" value="1"/>
</dbReference>
<reference evidence="15" key="1">
    <citation type="journal article" date="2014" name="Int. J. Syst. Evol. Microbiol.">
        <title>Complete genome sequence of Corynebacterium casei LMG S-19264T (=DSM 44701T), isolated from a smear-ripened cheese.</title>
        <authorList>
            <consortium name="US DOE Joint Genome Institute (JGI-PGF)"/>
            <person name="Walter F."/>
            <person name="Albersmeier A."/>
            <person name="Kalinowski J."/>
            <person name="Ruckert C."/>
        </authorList>
    </citation>
    <scope>NUCLEOTIDE SEQUENCE</scope>
    <source>
        <strain evidence="15">CGMCC 1.12924</strain>
    </source>
</reference>
<evidence type="ECO:0000256" key="7">
    <source>
        <dbReference type="ARBA" id="ARBA00022729"/>
    </source>
</evidence>
<evidence type="ECO:0000256" key="10">
    <source>
        <dbReference type="ARBA" id="ARBA00023049"/>
    </source>
</evidence>
<dbReference type="SUPFAM" id="SSF55486">
    <property type="entry name" value="Metalloproteases ('zincins'), catalytic domain"/>
    <property type="match status" value="1"/>
</dbReference>
<dbReference type="InterPro" id="IPR046450">
    <property type="entry name" value="PA_dom_sf"/>
</dbReference>
<keyword evidence="9" id="KW-0862">Zinc</keyword>
<keyword evidence="7 12" id="KW-0732">Signal</keyword>
<dbReference type="SUPFAM" id="SSF52025">
    <property type="entry name" value="PA domain"/>
    <property type="match status" value="1"/>
</dbReference>
<keyword evidence="10" id="KW-0482">Metalloprotease</keyword>
<name>A0A8J2V8H6_9FLAO</name>
<reference evidence="15" key="2">
    <citation type="submission" date="2020-09" db="EMBL/GenBank/DDBJ databases">
        <authorList>
            <person name="Sun Q."/>
            <person name="Zhou Y."/>
        </authorList>
    </citation>
    <scope>NUCLEOTIDE SEQUENCE</scope>
    <source>
        <strain evidence="15">CGMCC 1.12924</strain>
    </source>
</reference>
<dbReference type="InterPro" id="IPR026444">
    <property type="entry name" value="Secre_tail"/>
</dbReference>
<dbReference type="GO" id="GO:0005615">
    <property type="term" value="C:extracellular space"/>
    <property type="evidence" value="ECO:0007669"/>
    <property type="project" value="InterPro"/>
</dbReference>
<dbReference type="InterPro" id="IPR001842">
    <property type="entry name" value="Peptidase_M36"/>
</dbReference>
<keyword evidence="4" id="KW-0964">Secreted</keyword>
<keyword evidence="11" id="KW-0865">Zymogen</keyword>
<evidence type="ECO:0000313" key="15">
    <source>
        <dbReference type="EMBL" id="GGD82358.1"/>
    </source>
</evidence>
<protein>
    <submittedName>
        <fullName evidence="15">Peptidase M36</fullName>
    </submittedName>
</protein>
<dbReference type="InterPro" id="IPR003137">
    <property type="entry name" value="PA_domain"/>
</dbReference>
<evidence type="ECO:0000256" key="3">
    <source>
        <dbReference type="ARBA" id="ARBA00006006"/>
    </source>
</evidence>
<keyword evidence="6" id="KW-0479">Metal-binding</keyword>
<feature type="domain" description="Secretion system C-terminal sorting" evidence="14">
    <location>
        <begin position="793"/>
        <end position="865"/>
    </location>
</feature>
<comment type="cofactor">
    <cofactor evidence="1">
        <name>Zn(2+)</name>
        <dbReference type="ChEBI" id="CHEBI:29105"/>
    </cofactor>
</comment>
<evidence type="ECO:0000256" key="2">
    <source>
        <dbReference type="ARBA" id="ARBA00004613"/>
    </source>
</evidence>
<evidence type="ECO:0000256" key="6">
    <source>
        <dbReference type="ARBA" id="ARBA00022723"/>
    </source>
</evidence>
<evidence type="ECO:0000256" key="1">
    <source>
        <dbReference type="ARBA" id="ARBA00001947"/>
    </source>
</evidence>
<dbReference type="CDD" id="cd09596">
    <property type="entry name" value="M36"/>
    <property type="match status" value="1"/>
</dbReference>
<evidence type="ECO:0000256" key="11">
    <source>
        <dbReference type="ARBA" id="ARBA00023145"/>
    </source>
</evidence>
<dbReference type="GO" id="GO:0008270">
    <property type="term" value="F:zinc ion binding"/>
    <property type="evidence" value="ECO:0007669"/>
    <property type="project" value="InterPro"/>
</dbReference>
<dbReference type="NCBIfam" id="NF038113">
    <property type="entry name" value="T9SSA_dep_M36"/>
    <property type="match status" value="1"/>
</dbReference>
<keyword evidence="16" id="KW-1185">Reference proteome</keyword>
<evidence type="ECO:0000256" key="5">
    <source>
        <dbReference type="ARBA" id="ARBA00022670"/>
    </source>
</evidence>
<evidence type="ECO:0000259" key="13">
    <source>
        <dbReference type="Pfam" id="PF02225"/>
    </source>
</evidence>
<dbReference type="AlphaFoldDB" id="A0A8J2V8H6"/>
<keyword evidence="5" id="KW-0645">Protease</keyword>
<dbReference type="Gene3D" id="3.10.170.10">
    <property type="match status" value="1"/>
</dbReference>
<feature type="domain" description="PA" evidence="13">
    <location>
        <begin position="460"/>
        <end position="541"/>
    </location>
</feature>
<accession>A0A8J2V8H6</accession>
<feature type="signal peptide" evidence="12">
    <location>
        <begin position="1"/>
        <end position="18"/>
    </location>
</feature>
<dbReference type="EMBL" id="BMGK01000001">
    <property type="protein sequence ID" value="GGD82358.1"/>
    <property type="molecule type" value="Genomic_DNA"/>
</dbReference>
<sequence>MKKIILCFAFLGFGLLNAQDFSSVIDSYFNDNRSQLGLNTQDVEDILIYNQHYSESTKVNHVYVVQRFQGVEIFNAISNFAIDNNNNVKYVTVDFLQGISQKINSVTPGLTPEQAINQATSQLGLDTPSGLEMIEQVGTNKYLFNSGNISQENINVKLVFQPNNDQTSLRLAWDLDIFILDGSHWYSVRIDAQTGELLNTHDWVVSCNFGEVHFSGHTKEINTSTKSVLEIDMTSLTPNDGSQYRVFPMPFESPNHGDAQLVSEPGDPIASPFGWHDTDGVPGAEFTTTRGNNVRARADIAGNNTGNYTEGGNDLEFDFEIEFNQQPIGYVDASTTNLFYWNNIIHDVFYRYGFDEESGNFQETNYTGEGVGNDAVNADAQDGSGLNNANFGTPPEGNRPRMQMFLWSAQGPPGEPLTINNGPLAGDYTGLGAQFGDPIPTDPLTADLALVKDDNSGPSTDIYDACDLITNGGELDGKIAVIRRGECQFGFKVLAAENEGAIAVIMINNVPGEPIAMGPGDVGDQVTIPSLMINQTDGEAIIDALINGQTINVTLEDAGPYMIDGTLDNGIIAHEYGHGISNRLTGSAFNSNCLSNDEQMGEGWSDYFGLILTMKAGDTPDQPRGIGTFAVGQPTDGNGIRPAPYSTSFTVNSYTYGATNNAGISRPHGIGFVWATMLWDLTWAMVDEYGFDPDIYEGTGGNNMALQLVVDGLKLQNCSPGFVNGRDAILQADELANEGANKCLIWNVFANRGLGLSASQGSSNNRFDQVEAFDVPEDCLLGTQGQSFNNFMIYPNPSQGDINIVSRENMGESTISIFDINGRKVFTKEVMMTGAVNIQAKSLNTGVYILQIEGENYTHNAKLIIK</sequence>
<keyword evidence="8" id="KW-0378">Hydrolase</keyword>
<comment type="similarity">
    <text evidence="3">Belongs to the peptidase M36 family.</text>
</comment>
<dbReference type="PANTHER" id="PTHR33478:SF1">
    <property type="entry name" value="EXTRACELLULAR METALLOPROTEINASE MEP"/>
    <property type="match status" value="1"/>
</dbReference>
<proteinExistence type="inferred from homology"/>
<dbReference type="NCBIfam" id="TIGR04183">
    <property type="entry name" value="Por_Secre_tail"/>
    <property type="match status" value="1"/>
</dbReference>
<dbReference type="PANTHER" id="PTHR33478">
    <property type="entry name" value="EXTRACELLULAR METALLOPROTEINASE MEP"/>
    <property type="match status" value="1"/>
</dbReference>
<organism evidence="15 16">
    <name type="scientific">Planktosalinus lacus</name>
    <dbReference type="NCBI Taxonomy" id="1526573"/>
    <lineage>
        <taxon>Bacteria</taxon>
        <taxon>Pseudomonadati</taxon>
        <taxon>Bacteroidota</taxon>
        <taxon>Flavobacteriia</taxon>
        <taxon>Flavobacteriales</taxon>
        <taxon>Flavobacteriaceae</taxon>
        <taxon>Planktosalinus</taxon>
    </lineage>
</organism>
<feature type="chain" id="PRO_5035205749" evidence="12">
    <location>
        <begin position="19"/>
        <end position="866"/>
    </location>
</feature>